<proteinExistence type="inferred from homology"/>
<feature type="non-terminal residue" evidence="8">
    <location>
        <position position="373"/>
    </location>
</feature>
<dbReference type="RefSeq" id="WP_089454855.1">
    <property type="nucleotide sequence ID" value="NZ_NKFA01000062.1"/>
</dbReference>
<accession>A0A228HH17</accession>
<dbReference type="InterPro" id="IPR016160">
    <property type="entry name" value="Ald_DH_CS_CYS"/>
</dbReference>
<evidence type="ECO:0000259" key="7">
    <source>
        <dbReference type="Pfam" id="PF00171"/>
    </source>
</evidence>
<feature type="active site" evidence="5">
    <location>
        <position position="246"/>
    </location>
</feature>
<dbReference type="PROSITE" id="PS00070">
    <property type="entry name" value="ALDEHYDE_DEHYDR_CYS"/>
    <property type="match status" value="1"/>
</dbReference>
<dbReference type="SUPFAM" id="SSF53720">
    <property type="entry name" value="ALDH-like"/>
    <property type="match status" value="1"/>
</dbReference>
<dbReference type="EC" id="1.2.1.3" evidence="3"/>
<evidence type="ECO:0000256" key="4">
    <source>
        <dbReference type="ARBA" id="ARBA00049194"/>
    </source>
</evidence>
<dbReference type="InterPro" id="IPR029510">
    <property type="entry name" value="Ald_DH_CS_GLU"/>
</dbReference>
<evidence type="ECO:0000256" key="5">
    <source>
        <dbReference type="PROSITE-ProRule" id="PRU10007"/>
    </source>
</evidence>
<dbReference type="PANTHER" id="PTHR42804">
    <property type="entry name" value="ALDEHYDE DEHYDROGENASE"/>
    <property type="match status" value="1"/>
</dbReference>
<reference evidence="8 9" key="2">
    <citation type="submission" date="2017-08" db="EMBL/GenBank/DDBJ databases">
        <title>WGS of novel Burkholderia cepaca complex species.</title>
        <authorList>
            <person name="Lipuma J."/>
            <person name="Spilker T."/>
        </authorList>
    </citation>
    <scope>NUCLEOTIDE SEQUENCE [LARGE SCALE GENOMIC DNA]</scope>
    <source>
        <strain evidence="8 9">AU17325</strain>
    </source>
</reference>
<evidence type="ECO:0000256" key="2">
    <source>
        <dbReference type="ARBA" id="ARBA00023002"/>
    </source>
</evidence>
<dbReference type="InterPro" id="IPR016163">
    <property type="entry name" value="Ald_DH_C"/>
</dbReference>
<comment type="caution">
    <text evidence="8">The sequence shown here is derived from an EMBL/GenBank/DDBJ whole genome shotgun (WGS) entry which is preliminary data.</text>
</comment>
<evidence type="ECO:0000313" key="9">
    <source>
        <dbReference type="Proteomes" id="UP000214600"/>
    </source>
</evidence>
<comment type="similarity">
    <text evidence="1 6">Belongs to the aldehyde dehydrogenase family.</text>
</comment>
<dbReference type="AlphaFoldDB" id="A0A228HH17"/>
<dbReference type="PANTHER" id="PTHR42804:SF1">
    <property type="entry name" value="ALDEHYDE DEHYDROGENASE-RELATED"/>
    <property type="match status" value="1"/>
</dbReference>
<name>A0A228HH17_9BURK</name>
<dbReference type="PROSITE" id="PS00687">
    <property type="entry name" value="ALDEHYDE_DEHYDR_GLU"/>
    <property type="match status" value="1"/>
</dbReference>
<organism evidence="8 9">
    <name type="scientific">Burkholderia aenigmatica</name>
    <dbReference type="NCBI Taxonomy" id="2015348"/>
    <lineage>
        <taxon>Bacteria</taxon>
        <taxon>Pseudomonadati</taxon>
        <taxon>Pseudomonadota</taxon>
        <taxon>Betaproteobacteria</taxon>
        <taxon>Burkholderiales</taxon>
        <taxon>Burkholderiaceae</taxon>
        <taxon>Burkholderia</taxon>
        <taxon>Burkholderia cepacia complex</taxon>
    </lineage>
</organism>
<dbReference type="Gene3D" id="3.40.309.10">
    <property type="entry name" value="Aldehyde Dehydrogenase, Chain A, domain 2"/>
    <property type="match status" value="1"/>
</dbReference>
<sequence>MPEIFDQQYIGGSWRRASGTQLIDVEDPNTGLVSAQILPGTEEDVGLALGAAQNALASWSATSVSDKCAILNRLKDQLTNRQESLADAIAAEVGTPLKISRIVQVDSPIRNIGNFVKLAEGFPWQSRTGPSVIVREPFGVVACITPWNFPLHQIILKVVPALLAGNTVVLKPSELTPRTTRLICDAINDAGFPSGVVNVVNGLGAVVGAALARADGVDMVSFTGSTEAGRAVSCLAASTIKKVTLELGGKSPSLVLPGADLTVAVKGTLASCFLNNGQTCSALTRLIVHSRDVSAVEALVKQELAKFSVGSSLVEGHRIGPLISGKQRDRVQELAEKGVAEGATLIASGQDVPPAGFFVSPKVFLTDQHNYLA</sequence>
<evidence type="ECO:0000256" key="3">
    <source>
        <dbReference type="ARBA" id="ARBA00024226"/>
    </source>
</evidence>
<evidence type="ECO:0000256" key="6">
    <source>
        <dbReference type="RuleBase" id="RU003345"/>
    </source>
</evidence>
<dbReference type="Gene3D" id="3.40.605.10">
    <property type="entry name" value="Aldehyde Dehydrogenase, Chain A, domain 1"/>
    <property type="match status" value="1"/>
</dbReference>
<dbReference type="OrthoDB" id="6187633at2"/>
<protein>
    <recommendedName>
        <fullName evidence="3">aldehyde dehydrogenase (NAD(+))</fullName>
        <ecNumber evidence="3">1.2.1.3</ecNumber>
    </recommendedName>
</protein>
<keyword evidence="2 6" id="KW-0560">Oxidoreductase</keyword>
<gene>
    <name evidence="8" type="ORF">CFB84_43980</name>
</gene>
<reference evidence="9" key="1">
    <citation type="submission" date="2017-06" db="EMBL/GenBank/DDBJ databases">
        <authorList>
            <person name="LiPuma J."/>
            <person name="Spilker T."/>
        </authorList>
    </citation>
    <scope>NUCLEOTIDE SEQUENCE [LARGE SCALE GENOMIC DNA]</scope>
    <source>
        <strain evidence="9">AU17325</strain>
    </source>
</reference>
<dbReference type="InterPro" id="IPR015590">
    <property type="entry name" value="Aldehyde_DH_dom"/>
</dbReference>
<evidence type="ECO:0000256" key="1">
    <source>
        <dbReference type="ARBA" id="ARBA00009986"/>
    </source>
</evidence>
<dbReference type="InterPro" id="IPR016162">
    <property type="entry name" value="Ald_DH_N"/>
</dbReference>
<evidence type="ECO:0000313" key="8">
    <source>
        <dbReference type="EMBL" id="OXI29536.1"/>
    </source>
</evidence>
<dbReference type="EMBL" id="NKFA01000062">
    <property type="protein sequence ID" value="OXI29536.1"/>
    <property type="molecule type" value="Genomic_DNA"/>
</dbReference>
<dbReference type="Pfam" id="PF00171">
    <property type="entry name" value="Aldedh"/>
    <property type="match status" value="1"/>
</dbReference>
<dbReference type="FunFam" id="3.40.605.10:FF:000007">
    <property type="entry name" value="NAD/NADP-dependent betaine aldehyde dehydrogenase"/>
    <property type="match status" value="1"/>
</dbReference>
<dbReference type="Proteomes" id="UP000214600">
    <property type="component" value="Unassembled WGS sequence"/>
</dbReference>
<dbReference type="GO" id="GO:0004029">
    <property type="term" value="F:aldehyde dehydrogenase (NAD+) activity"/>
    <property type="evidence" value="ECO:0007669"/>
    <property type="project" value="UniProtKB-EC"/>
</dbReference>
<dbReference type="InterPro" id="IPR016161">
    <property type="entry name" value="Ald_DH/histidinol_DH"/>
</dbReference>
<feature type="domain" description="Aldehyde dehydrogenase" evidence="7">
    <location>
        <begin position="14"/>
        <end position="365"/>
    </location>
</feature>
<comment type="catalytic activity">
    <reaction evidence="4">
        <text>an aldehyde + NAD(+) + H2O = a carboxylate + NADH + 2 H(+)</text>
        <dbReference type="Rhea" id="RHEA:16185"/>
        <dbReference type="ChEBI" id="CHEBI:15377"/>
        <dbReference type="ChEBI" id="CHEBI:15378"/>
        <dbReference type="ChEBI" id="CHEBI:17478"/>
        <dbReference type="ChEBI" id="CHEBI:29067"/>
        <dbReference type="ChEBI" id="CHEBI:57540"/>
        <dbReference type="ChEBI" id="CHEBI:57945"/>
        <dbReference type="EC" id="1.2.1.3"/>
    </reaction>
</comment>